<reference evidence="1 2" key="1">
    <citation type="submission" date="2019-07" db="EMBL/GenBank/DDBJ databases">
        <title>Whole genome shotgun sequence of Segetibacter aerophilus NBRC 106135.</title>
        <authorList>
            <person name="Hosoyama A."/>
            <person name="Uohara A."/>
            <person name="Ohji S."/>
            <person name="Ichikawa N."/>
        </authorList>
    </citation>
    <scope>NUCLEOTIDE SEQUENCE [LARGE SCALE GENOMIC DNA]</scope>
    <source>
        <strain evidence="1 2">NBRC 106135</strain>
    </source>
</reference>
<dbReference type="Proteomes" id="UP000321513">
    <property type="component" value="Unassembled WGS sequence"/>
</dbReference>
<dbReference type="RefSeq" id="WP_147206055.1">
    <property type="nucleotide sequence ID" value="NZ_BJYT01000033.1"/>
</dbReference>
<accession>A0A512BIX9</accession>
<organism evidence="1 2">
    <name type="scientific">Segetibacter aerophilus</name>
    <dbReference type="NCBI Taxonomy" id="670293"/>
    <lineage>
        <taxon>Bacteria</taxon>
        <taxon>Pseudomonadati</taxon>
        <taxon>Bacteroidota</taxon>
        <taxon>Chitinophagia</taxon>
        <taxon>Chitinophagales</taxon>
        <taxon>Chitinophagaceae</taxon>
        <taxon>Segetibacter</taxon>
    </lineage>
</organism>
<keyword evidence="2" id="KW-1185">Reference proteome</keyword>
<dbReference type="OrthoDB" id="8263000at2"/>
<dbReference type="EMBL" id="BJYT01000033">
    <property type="protein sequence ID" value="GEO11928.1"/>
    <property type="molecule type" value="Genomic_DNA"/>
</dbReference>
<proteinExistence type="predicted"/>
<evidence type="ECO:0000313" key="2">
    <source>
        <dbReference type="Proteomes" id="UP000321513"/>
    </source>
</evidence>
<protein>
    <submittedName>
        <fullName evidence="1">Uncharacterized protein</fullName>
    </submittedName>
</protein>
<sequence>MAEQYTIIKNKPKPLSQDYEALRLLGLKYIEQFSKDIWTDYNTHDPGITTMELLEYVITDLAYRTDMPMEDILARITTDTVKDFFTAREILPCNPVTFDDLRKKSIDVEGVENAWILPYTDTVCSSPLVNPAYFIKCNPIPGSIDLNAEFEVGFEPRNINGLYHFNLLLEEDAVLGDLNILSVDWEMRDPITGVRRALVRFIFPLNMGKVYPGKQGVNTGIEKIAGGSIMNYTVSGVDFSKNTFDLVLNPGLQQISIPKVAFHVQPVHTGDLISTLKTAMWAHLSSANPVVKADVIAKILSVFSAKVKKVSSIIDEVYCMYEHIRNLCEDVIKIGIVPSQEIAVCANIETDNAVDLEEILGQVYFAIDVFFSPPVRFYLLKELLQKGYPSEIIFEGPLLRHGFILDEDLRKRSLFSEIHVSDLYNIIMSIPGVKTIKYLQITNYYNGIPLTEGEFWKLVLNQDKINSVTLPISEFHLNLDRLRSKITFYKGNMPIIADKQVANRIYNDLKASLSKPRINPDLAIINDILPPIGQNYKLDEYYSVQNEFPFVYGVNRDGIPSDADIIRKTKIKQLKGYLLFFDQILANYLSQLDEIKNLYATGNSNNKTYFSQPVYDTPIPDLTEDDNFYSNAPPPAPQMPDSENLNFYGTAALIKDFATPSLLTTVDIDDTDAYAVQWKAFANGKKNAYRTTLEELTEPEDDKLDRRNRFLDHLLARFAESFSDYAAMMYKFTGNMLESNSKKTAEEIANDKFNFLQQYHILSYNRGKGQYYKCCPTGECAIAPIPPATLTADDVLEYDTYKMPHPSNPTGLHKRTSLMLGMNIHDNSNLALNKFFVLPSGLQFQFVVQYDGAHQLVSVNLYATDKLAFAAMEKIVELMIDEDNPDTENVYFEVKPFGGGHRIEVKESMGAVTPYAVSTPVYATPLLAQEAIKSVKKIFVDEGMKVIDHLLLRALPTMQHITAADLAEGFFPLCADLNPDCDCPVTDYYSFRISVILPYWTQRFRNMDFRAFAEDTIHRETPAHILPKFCWVSMYDMHRFEKAYTEWFAENKNYKPNMNVLRIKLRDLIKTMNTMTNVYPVGHLHDCDNPSTDNPVILSQTILGTF</sequence>
<dbReference type="AlphaFoldDB" id="A0A512BIX9"/>
<name>A0A512BIX9_9BACT</name>
<evidence type="ECO:0000313" key="1">
    <source>
        <dbReference type="EMBL" id="GEO11928.1"/>
    </source>
</evidence>
<comment type="caution">
    <text evidence="1">The sequence shown here is derived from an EMBL/GenBank/DDBJ whole genome shotgun (WGS) entry which is preliminary data.</text>
</comment>
<gene>
    <name evidence="1" type="ORF">SAE01_44240</name>
</gene>